<feature type="domain" description="PLD phosphodiesterase" evidence="5">
    <location>
        <begin position="132"/>
        <end position="159"/>
    </location>
</feature>
<keyword evidence="4" id="KW-0812">Transmembrane</keyword>
<feature type="domain" description="PLD phosphodiesterase" evidence="5">
    <location>
        <begin position="358"/>
        <end position="385"/>
    </location>
</feature>
<evidence type="ECO:0000259" key="5">
    <source>
        <dbReference type="PROSITE" id="PS50035"/>
    </source>
</evidence>
<evidence type="ECO:0000256" key="1">
    <source>
        <dbReference type="ARBA" id="ARBA00022737"/>
    </source>
</evidence>
<dbReference type="InterPro" id="IPR032816">
    <property type="entry name" value="VTT_dom"/>
</dbReference>
<feature type="transmembrane region" description="Helical" evidence="4">
    <location>
        <begin position="639"/>
        <end position="667"/>
    </location>
</feature>
<dbReference type="RefSeq" id="WP_189407831.1">
    <property type="nucleotide sequence ID" value="NZ_BMXP01000009.1"/>
</dbReference>
<keyword evidence="4" id="KW-0472">Membrane</keyword>
<dbReference type="EMBL" id="BMXP01000009">
    <property type="protein sequence ID" value="GGW93343.1"/>
    <property type="molecule type" value="Genomic_DNA"/>
</dbReference>
<dbReference type="SUPFAM" id="SSF56024">
    <property type="entry name" value="Phospholipase D/nuclease"/>
    <property type="match status" value="2"/>
</dbReference>
<evidence type="ECO:0000256" key="2">
    <source>
        <dbReference type="ARBA" id="ARBA00022801"/>
    </source>
</evidence>
<comment type="caution">
    <text evidence="6">The sequence shown here is derived from an EMBL/GenBank/DDBJ whole genome shotgun (WGS) entry which is preliminary data.</text>
</comment>
<dbReference type="GO" id="GO:0005886">
    <property type="term" value="C:plasma membrane"/>
    <property type="evidence" value="ECO:0007669"/>
    <property type="project" value="TreeGrafter"/>
</dbReference>
<dbReference type="InterPro" id="IPR001736">
    <property type="entry name" value="PLipase_D/transphosphatidylase"/>
</dbReference>
<sequence>MSETASIFQQGENCWVSSKASYAAPLIDCANYYKALHSSLVKAKHSIFIVGWDIDSRIRLLHGEDEEQSEAPSVISELLAWKAEQNPDLKVYLLRWDSSLAFFSLREMWAKEVWDEKTPDNVETILDDTIPVGGSQHQKVIIVDDEVVFSGGMDISVNRWDTRDHPVVSEERNGPNGEYGPLHDVHAVYAGPVVKEFGNLVRWRWLRASESNPIDIREDAKIALDDGLPDAWPDDYPPWFENVDCALARTIPMMDDVEPVQEVRHMLLDLIAQAERLIYIENQFTSRLEIAEALNRQLKACPDLNVIIVSSYEPKGRFECEAFWASRIEFKNALFEGIDPDRVIMTYSSIIDENGRTAYKRFHSKVMTIDEKYLVIGSSNLSNRSMALDTEVDTIYYGNSEHNRSQIARVRDDLLAEHSGREVDETAKLTVTEKPARAIMEGQLAHRYMLTQVNDEVFTDPSSDNVFRSLSDPEEPLVAVPTLEGTSVPVKNPRRRTIMVGLGVFVIALLGGLMFWASQSISWLSADSIDAFLKESRGTYFALPTVLLVYFVAGILFFPVTVLSIAVAAVFGPVWGPIYGIMGALLSSATLFGIGKLLGNAGLKKVGGPKVEAVDQKLKRSGIVGVAAIRMLPIAPFSLVNLVAGISSIGIFQFLMGTFLGMFPPMIAKGLVGDSITKIFQNPSPETISYLVGGIVLWGLMIWGSQKFAYWYQERKEKGRAESEECAA</sequence>
<dbReference type="Gene3D" id="3.30.870.10">
    <property type="entry name" value="Endonuclease Chain A"/>
    <property type="match status" value="2"/>
</dbReference>
<evidence type="ECO:0000313" key="6">
    <source>
        <dbReference type="EMBL" id="GGW93343.1"/>
    </source>
</evidence>
<evidence type="ECO:0000256" key="4">
    <source>
        <dbReference type="SAM" id="Phobius"/>
    </source>
</evidence>
<gene>
    <name evidence="6" type="ORF">GCM10007391_29600</name>
</gene>
<keyword evidence="4" id="KW-1133">Transmembrane helix</keyword>
<keyword evidence="3" id="KW-0443">Lipid metabolism</keyword>
<dbReference type="PROSITE" id="PS50035">
    <property type="entry name" value="PLD"/>
    <property type="match status" value="2"/>
</dbReference>
<accession>A0A918JPY0</accession>
<dbReference type="InterPro" id="IPR015679">
    <property type="entry name" value="PLipase_D_fam"/>
</dbReference>
<evidence type="ECO:0000256" key="3">
    <source>
        <dbReference type="ARBA" id="ARBA00023098"/>
    </source>
</evidence>
<reference evidence="6" key="1">
    <citation type="journal article" date="2014" name="Int. J. Syst. Evol. Microbiol.">
        <title>Complete genome sequence of Corynebacterium casei LMG S-19264T (=DSM 44701T), isolated from a smear-ripened cheese.</title>
        <authorList>
            <consortium name="US DOE Joint Genome Institute (JGI-PGF)"/>
            <person name="Walter F."/>
            <person name="Albersmeier A."/>
            <person name="Kalinowski J."/>
            <person name="Ruckert C."/>
        </authorList>
    </citation>
    <scope>NUCLEOTIDE SEQUENCE</scope>
    <source>
        <strain evidence="6">KCTC 22164</strain>
    </source>
</reference>
<keyword evidence="1" id="KW-0677">Repeat</keyword>
<organism evidence="6 7">
    <name type="scientific">Alteromonas halophila</name>
    <dbReference type="NCBI Taxonomy" id="516698"/>
    <lineage>
        <taxon>Bacteria</taxon>
        <taxon>Pseudomonadati</taxon>
        <taxon>Pseudomonadota</taxon>
        <taxon>Gammaproteobacteria</taxon>
        <taxon>Alteromonadales</taxon>
        <taxon>Alteromonadaceae</taxon>
        <taxon>Alteromonas/Salinimonas group</taxon>
        <taxon>Alteromonas</taxon>
    </lineage>
</organism>
<dbReference type="Proteomes" id="UP000631300">
    <property type="component" value="Unassembled WGS sequence"/>
</dbReference>
<dbReference type="AlphaFoldDB" id="A0A918JPY0"/>
<feature type="transmembrane region" description="Helical" evidence="4">
    <location>
        <begin position="498"/>
        <end position="517"/>
    </location>
</feature>
<dbReference type="CDD" id="cd09140">
    <property type="entry name" value="PLDc_vPLD1_2_like_bac_1"/>
    <property type="match status" value="1"/>
</dbReference>
<dbReference type="GO" id="GO:0009395">
    <property type="term" value="P:phospholipid catabolic process"/>
    <property type="evidence" value="ECO:0007669"/>
    <property type="project" value="TreeGrafter"/>
</dbReference>
<proteinExistence type="predicted"/>
<dbReference type="PANTHER" id="PTHR18896:SF60">
    <property type="entry name" value="PHOSPHOLIPASE D"/>
    <property type="match status" value="1"/>
</dbReference>
<evidence type="ECO:0000313" key="7">
    <source>
        <dbReference type="Proteomes" id="UP000631300"/>
    </source>
</evidence>
<dbReference type="Pfam" id="PF00614">
    <property type="entry name" value="PLDc"/>
    <property type="match status" value="1"/>
</dbReference>
<feature type="transmembrane region" description="Helical" evidence="4">
    <location>
        <begin position="538"/>
        <end position="571"/>
    </location>
</feature>
<dbReference type="PANTHER" id="PTHR18896">
    <property type="entry name" value="PHOSPHOLIPASE D"/>
    <property type="match status" value="1"/>
</dbReference>
<name>A0A918JPY0_9ALTE</name>
<protein>
    <submittedName>
        <fullName evidence="6">Phospholipase</fullName>
    </submittedName>
</protein>
<dbReference type="SMART" id="SM00155">
    <property type="entry name" value="PLDc"/>
    <property type="match status" value="2"/>
</dbReference>
<keyword evidence="2" id="KW-0378">Hydrolase</keyword>
<dbReference type="Pfam" id="PF13091">
    <property type="entry name" value="PLDc_2"/>
    <property type="match status" value="1"/>
</dbReference>
<dbReference type="InterPro" id="IPR025202">
    <property type="entry name" value="PLD-like_dom"/>
</dbReference>
<dbReference type="GO" id="GO:0004630">
    <property type="term" value="F:phospholipase D activity"/>
    <property type="evidence" value="ECO:0007669"/>
    <property type="project" value="TreeGrafter"/>
</dbReference>
<keyword evidence="7" id="KW-1185">Reference proteome</keyword>
<dbReference type="Pfam" id="PF09335">
    <property type="entry name" value="VTT_dom"/>
    <property type="match status" value="1"/>
</dbReference>
<reference evidence="6" key="2">
    <citation type="submission" date="2020-09" db="EMBL/GenBank/DDBJ databases">
        <authorList>
            <person name="Sun Q."/>
            <person name="Kim S."/>
        </authorList>
    </citation>
    <scope>NUCLEOTIDE SEQUENCE</scope>
    <source>
        <strain evidence="6">KCTC 22164</strain>
    </source>
</reference>
<feature type="transmembrane region" description="Helical" evidence="4">
    <location>
        <begin position="577"/>
        <end position="595"/>
    </location>
</feature>
<feature type="transmembrane region" description="Helical" evidence="4">
    <location>
        <begin position="687"/>
        <end position="710"/>
    </location>
</feature>